<keyword evidence="6" id="KW-0808">Transferase</keyword>
<organism evidence="6 7">
    <name type="scientific">Raineyella antarctica</name>
    <dbReference type="NCBI Taxonomy" id="1577474"/>
    <lineage>
        <taxon>Bacteria</taxon>
        <taxon>Bacillati</taxon>
        <taxon>Actinomycetota</taxon>
        <taxon>Actinomycetes</taxon>
        <taxon>Propionibacteriales</taxon>
        <taxon>Propionibacteriaceae</taxon>
        <taxon>Raineyella</taxon>
    </lineage>
</organism>
<protein>
    <submittedName>
        <fullName evidence="6">Protein-S-isoprenylcysteine O-methyltransferase Ste14</fullName>
    </submittedName>
</protein>
<keyword evidence="6" id="KW-0489">Methyltransferase</keyword>
<dbReference type="Gene3D" id="1.20.120.1630">
    <property type="match status" value="1"/>
</dbReference>
<evidence type="ECO:0000313" key="6">
    <source>
        <dbReference type="EMBL" id="SDB82772.1"/>
    </source>
</evidence>
<keyword evidence="4 5" id="KW-0472">Membrane</keyword>
<accession>A0A1G6GL78</accession>
<proteinExistence type="predicted"/>
<gene>
    <name evidence="6" type="ORF">GA0111570_10445</name>
</gene>
<dbReference type="InterPro" id="IPR007318">
    <property type="entry name" value="Phopholipid_MeTrfase"/>
</dbReference>
<comment type="subcellular location">
    <subcellularLocation>
        <location evidence="1">Endomembrane system</location>
        <topology evidence="1">Multi-pass membrane protein</topology>
    </subcellularLocation>
</comment>
<feature type="transmembrane region" description="Helical" evidence="5">
    <location>
        <begin position="7"/>
        <end position="29"/>
    </location>
</feature>
<dbReference type="STRING" id="1577474.GA0111570_10445"/>
<reference evidence="6 7" key="1">
    <citation type="submission" date="2016-06" db="EMBL/GenBank/DDBJ databases">
        <authorList>
            <person name="Olsen C.W."/>
            <person name="Carey S."/>
            <person name="Hinshaw L."/>
            <person name="Karasin A.I."/>
        </authorList>
    </citation>
    <scope>NUCLEOTIDE SEQUENCE [LARGE SCALE GENOMIC DNA]</scope>
    <source>
        <strain evidence="6 7">LZ-22</strain>
    </source>
</reference>
<dbReference type="GO" id="GO:0012505">
    <property type="term" value="C:endomembrane system"/>
    <property type="evidence" value="ECO:0007669"/>
    <property type="project" value="UniProtKB-SubCell"/>
</dbReference>
<keyword evidence="7" id="KW-1185">Reference proteome</keyword>
<keyword evidence="3 5" id="KW-1133">Transmembrane helix</keyword>
<dbReference type="GO" id="GO:0032259">
    <property type="term" value="P:methylation"/>
    <property type="evidence" value="ECO:0007669"/>
    <property type="project" value="UniProtKB-KW"/>
</dbReference>
<dbReference type="EMBL" id="FMYF01000004">
    <property type="protein sequence ID" value="SDB82772.1"/>
    <property type="molecule type" value="Genomic_DNA"/>
</dbReference>
<name>A0A1G6GL78_9ACTN</name>
<evidence type="ECO:0000256" key="1">
    <source>
        <dbReference type="ARBA" id="ARBA00004127"/>
    </source>
</evidence>
<dbReference type="AlphaFoldDB" id="A0A1G6GL78"/>
<evidence type="ECO:0000256" key="4">
    <source>
        <dbReference type="ARBA" id="ARBA00023136"/>
    </source>
</evidence>
<dbReference type="RefSeq" id="WP_092608421.1">
    <property type="nucleotide sequence ID" value="NZ_FMYF01000004.1"/>
</dbReference>
<evidence type="ECO:0000256" key="3">
    <source>
        <dbReference type="ARBA" id="ARBA00022989"/>
    </source>
</evidence>
<dbReference type="OrthoDB" id="941586at2"/>
<sequence length="171" mass="18557">MQRSRAAAISIAFFVAAPGTLVGLVPWLITRWRLRTPLPGWGLLRVPGALMVVTGTVPVVAAFREFVRAGGTPLPVAPTEHLVVTGANGYVRNPMYVGLFGALLGQVLLFGNLRLLAYAAATATAPVAFVHWYEEPTLLRRYGAEYEAYRRAVPGWWPRRHPWSPPAGGAA</sequence>
<dbReference type="Proteomes" id="UP000199086">
    <property type="component" value="Unassembled WGS sequence"/>
</dbReference>
<dbReference type="GO" id="GO:0008168">
    <property type="term" value="F:methyltransferase activity"/>
    <property type="evidence" value="ECO:0007669"/>
    <property type="project" value="UniProtKB-KW"/>
</dbReference>
<dbReference type="Pfam" id="PF04191">
    <property type="entry name" value="PEMT"/>
    <property type="match status" value="1"/>
</dbReference>
<evidence type="ECO:0000256" key="5">
    <source>
        <dbReference type="SAM" id="Phobius"/>
    </source>
</evidence>
<feature type="transmembrane region" description="Helical" evidence="5">
    <location>
        <begin position="90"/>
        <end position="109"/>
    </location>
</feature>
<keyword evidence="2 5" id="KW-0812">Transmembrane</keyword>
<feature type="transmembrane region" description="Helical" evidence="5">
    <location>
        <begin position="41"/>
        <end position="63"/>
    </location>
</feature>
<evidence type="ECO:0000256" key="2">
    <source>
        <dbReference type="ARBA" id="ARBA00022692"/>
    </source>
</evidence>
<evidence type="ECO:0000313" key="7">
    <source>
        <dbReference type="Proteomes" id="UP000199086"/>
    </source>
</evidence>